<evidence type="ECO:0000313" key="1">
    <source>
        <dbReference type="EMBL" id="SHI80850.1"/>
    </source>
</evidence>
<keyword evidence="2" id="KW-1185">Reference proteome</keyword>
<dbReference type="AlphaFoldDB" id="A0A1M6E658"/>
<evidence type="ECO:0000313" key="2">
    <source>
        <dbReference type="Proteomes" id="UP000184442"/>
    </source>
</evidence>
<evidence type="ECO:0008006" key="3">
    <source>
        <dbReference type="Google" id="ProtNLM"/>
    </source>
</evidence>
<dbReference type="EMBL" id="FQZS01000008">
    <property type="protein sequence ID" value="SHI80850.1"/>
    <property type="molecule type" value="Genomic_DNA"/>
</dbReference>
<dbReference type="STRING" id="1122184.SAMN02745176_01439"/>
<dbReference type="OrthoDB" id="9797117at2"/>
<dbReference type="Pfam" id="PF12953">
    <property type="entry name" value="DUF3842"/>
    <property type="match status" value="1"/>
</dbReference>
<dbReference type="RefSeq" id="WP_073025543.1">
    <property type="nucleotide sequence ID" value="NZ_FQZS01000008.1"/>
</dbReference>
<accession>A0A1M6E658</accession>
<dbReference type="Proteomes" id="UP000184442">
    <property type="component" value="Unassembled WGS sequence"/>
</dbReference>
<dbReference type="InterPro" id="IPR024208">
    <property type="entry name" value="DUF3842"/>
</dbReference>
<proteinExistence type="predicted"/>
<reference evidence="1 2" key="1">
    <citation type="submission" date="2016-11" db="EMBL/GenBank/DDBJ databases">
        <authorList>
            <person name="Jaros S."/>
            <person name="Januszkiewicz K."/>
            <person name="Wedrychowicz H."/>
        </authorList>
    </citation>
    <scope>NUCLEOTIDE SEQUENCE [LARGE SCALE GENOMIC DNA]</scope>
    <source>
        <strain evidence="1 2">DSM 19022</strain>
    </source>
</reference>
<name>A0A1M6E658_9FIRM</name>
<gene>
    <name evidence="1" type="ORF">SAMN02745176_01439</name>
</gene>
<sequence>MNIVVIDGQGGKMGKMIVEQLKEKYPSLQLIAIGTNSIATAAMMKAGADYGATGENPVMVASKDADIIIGPIGIVIADSMLGEVTPAMAKAVGQSRAEKILIPVNKCNSHVVGAQDLPMSEYIKQAVEIAGQLIDDK</sequence>
<organism evidence="1 2">
    <name type="scientific">Lutispora thermophila DSM 19022</name>
    <dbReference type="NCBI Taxonomy" id="1122184"/>
    <lineage>
        <taxon>Bacteria</taxon>
        <taxon>Bacillati</taxon>
        <taxon>Bacillota</taxon>
        <taxon>Clostridia</taxon>
        <taxon>Lutisporales</taxon>
        <taxon>Lutisporaceae</taxon>
        <taxon>Lutispora</taxon>
    </lineage>
</organism>
<protein>
    <recommendedName>
        <fullName evidence="3">DUF3842 family protein</fullName>
    </recommendedName>
</protein>